<keyword evidence="2" id="KW-1185">Reference proteome</keyword>
<evidence type="ECO:0000313" key="1">
    <source>
        <dbReference type="EnsemblMetazoa" id="AARA002492-PA"/>
    </source>
</evidence>
<protein>
    <submittedName>
        <fullName evidence="1">Uncharacterized protein</fullName>
    </submittedName>
</protein>
<dbReference type="AlphaFoldDB" id="A0A182HMK6"/>
<name>A0A182HMK6_ANOAR</name>
<dbReference type="Pfam" id="PF07841">
    <property type="entry name" value="DM4_12"/>
    <property type="match status" value="1"/>
</dbReference>
<proteinExistence type="predicted"/>
<dbReference type="VEuPathDB" id="VectorBase:AARA21_006013"/>
<sequence length="337" mass="36746">VKFVQKRAQWCIAVSCIVVLRNIVVPCKFTINLRKMNHKVGANMLLLGLVLSNLVIYTWAYPQQYQQHQLHTVEQRKFAEKPNAIKKVALDDLDEIQTNQIQEGGFSWSNMLGLLMQMIFNGGGGGGGNVPTKSDDIDNGVSSFGQSPWANVISVGLKIITTLLGGGGAGDGIDKVDNGGSPMQNVLAAVFTAMFGAKDPDQVNTMAKQAGEFINIVVNLLDALKTSFSHRSLTARSMGKKDVISDATVASISMMKGYVRSTRNADDRCMQKFLCEANTDCMSAIGGSSIFCQLGSYATSYILERQTGKSFENFYEAGRNGRSGFDCRQLYLECNEV</sequence>
<dbReference type="Proteomes" id="UP000075840">
    <property type="component" value="Unassembled WGS sequence"/>
</dbReference>
<dbReference type="PANTHER" id="PTHR41158:SF2">
    <property type="entry name" value="AGAP010294-PA"/>
    <property type="match status" value="1"/>
</dbReference>
<dbReference type="EMBL" id="APCN01008686">
    <property type="status" value="NOT_ANNOTATED_CDS"/>
    <property type="molecule type" value="Genomic_DNA"/>
</dbReference>
<reference evidence="1" key="1">
    <citation type="submission" date="2022-08" db="UniProtKB">
        <authorList>
            <consortium name="EnsemblMetazoa"/>
        </authorList>
    </citation>
    <scope>IDENTIFICATION</scope>
    <source>
        <strain evidence="1">Dongola</strain>
    </source>
</reference>
<dbReference type="VEuPathDB" id="VectorBase:AARA002492"/>
<dbReference type="InterPro" id="IPR006631">
    <property type="entry name" value="DM4_12"/>
</dbReference>
<dbReference type="PANTHER" id="PTHR41158">
    <property type="entry name" value="AGAP010294-PA"/>
    <property type="match status" value="1"/>
</dbReference>
<evidence type="ECO:0000313" key="2">
    <source>
        <dbReference type="Proteomes" id="UP000075840"/>
    </source>
</evidence>
<organism evidence="1 2">
    <name type="scientific">Anopheles arabiensis</name>
    <name type="common">Mosquito</name>
    <dbReference type="NCBI Taxonomy" id="7173"/>
    <lineage>
        <taxon>Eukaryota</taxon>
        <taxon>Metazoa</taxon>
        <taxon>Ecdysozoa</taxon>
        <taxon>Arthropoda</taxon>
        <taxon>Hexapoda</taxon>
        <taxon>Insecta</taxon>
        <taxon>Pterygota</taxon>
        <taxon>Neoptera</taxon>
        <taxon>Endopterygota</taxon>
        <taxon>Diptera</taxon>
        <taxon>Nematocera</taxon>
        <taxon>Culicoidea</taxon>
        <taxon>Culicidae</taxon>
        <taxon>Anophelinae</taxon>
        <taxon>Anopheles</taxon>
    </lineage>
</organism>
<accession>A0A182HMK6</accession>
<dbReference type="EnsemblMetazoa" id="AARA002492-RA">
    <property type="protein sequence ID" value="AARA002492-PA"/>
    <property type="gene ID" value="AARA002492"/>
</dbReference>